<dbReference type="Pfam" id="PF11964">
    <property type="entry name" value="SpoIIAA-like"/>
    <property type="match status" value="1"/>
</dbReference>
<evidence type="ECO:0008006" key="3">
    <source>
        <dbReference type="Google" id="ProtNLM"/>
    </source>
</evidence>
<dbReference type="OrthoDB" id="7619266at2"/>
<dbReference type="InterPro" id="IPR036513">
    <property type="entry name" value="STAS_dom_sf"/>
</dbReference>
<dbReference type="KEGG" id="pstu:UIB01_14070"/>
<dbReference type="Gene3D" id="3.40.50.10600">
    <property type="entry name" value="SpoIIaa-like domains"/>
    <property type="match status" value="1"/>
</dbReference>
<gene>
    <name evidence="1" type="ORF">UIB01_14070</name>
</gene>
<dbReference type="EMBL" id="CP007509">
    <property type="protein sequence ID" value="AHY43538.1"/>
    <property type="molecule type" value="Genomic_DNA"/>
</dbReference>
<dbReference type="Proteomes" id="UP000025238">
    <property type="component" value="Chromosome"/>
</dbReference>
<evidence type="ECO:0000313" key="1">
    <source>
        <dbReference type="EMBL" id="AHY43538.1"/>
    </source>
</evidence>
<organism evidence="1 2">
    <name type="scientific">Stutzerimonas stutzeri</name>
    <name type="common">Pseudomonas stutzeri</name>
    <dbReference type="NCBI Taxonomy" id="316"/>
    <lineage>
        <taxon>Bacteria</taxon>
        <taxon>Pseudomonadati</taxon>
        <taxon>Pseudomonadota</taxon>
        <taxon>Gammaproteobacteria</taxon>
        <taxon>Pseudomonadales</taxon>
        <taxon>Pseudomonadaceae</taxon>
        <taxon>Stutzerimonas</taxon>
    </lineage>
</organism>
<name>A0A023WTT9_STUST</name>
<dbReference type="InterPro" id="IPR038396">
    <property type="entry name" value="SpoIIAA-like_sf"/>
</dbReference>
<accession>A0A023WTT9</accession>
<evidence type="ECO:0000313" key="2">
    <source>
        <dbReference type="Proteomes" id="UP000025238"/>
    </source>
</evidence>
<proteinExistence type="predicted"/>
<dbReference type="PATRIC" id="fig|316.97.peg.2814"/>
<reference evidence="1 2" key="1">
    <citation type="submission" date="2014-03" db="EMBL/GenBank/DDBJ databases">
        <title>Complete genome sequence of Pseudomonas stutzeri 19SMN4.</title>
        <authorList>
            <person name="Brunet-Galmes I."/>
            <person name="Nogales B."/>
            <person name="Busquets A."/>
            <person name="Pena A."/>
            <person name="Gomila M."/>
            <person name="Garcia-Valdes E."/>
            <person name="Lalucat J."/>
            <person name="Bennasar A."/>
            <person name="Bosch R."/>
        </authorList>
    </citation>
    <scope>NUCLEOTIDE SEQUENCE [LARGE SCALE GENOMIC DNA]</scope>
    <source>
        <strain evidence="1 2">19SMN4</strain>
    </source>
</reference>
<dbReference type="InterPro" id="IPR021866">
    <property type="entry name" value="SpoIIAA-like"/>
</dbReference>
<dbReference type="SUPFAM" id="SSF52091">
    <property type="entry name" value="SpoIIaa-like"/>
    <property type="match status" value="1"/>
</dbReference>
<dbReference type="AlphaFoldDB" id="A0A023WTT9"/>
<protein>
    <recommendedName>
        <fullName evidence="3">STAS/SEC14 domain-containing protein</fullName>
    </recommendedName>
</protein>
<sequence length="122" mass="13771">MFQVSRRSENRIDVDFSGKLDSEAMRSALDDLLFKSEGISHGRMLYRIGDFDLPTLGAVGVELSRLPQLFRFIRRFDRCAVIAGKEWLRKASEVEGALIPGLTIKAFDLDQEAEAVAWLEHG</sequence>